<name>A0A8D9BA14_9HEMI</name>
<evidence type="ECO:0000313" key="2">
    <source>
        <dbReference type="EMBL" id="CAG6780935.1"/>
    </source>
</evidence>
<reference evidence="2" key="1">
    <citation type="submission" date="2021-05" db="EMBL/GenBank/DDBJ databases">
        <authorList>
            <person name="Alioto T."/>
            <person name="Alioto T."/>
            <person name="Gomez Garrido J."/>
        </authorList>
    </citation>
    <scope>NUCLEOTIDE SEQUENCE</scope>
</reference>
<evidence type="ECO:0008006" key="3">
    <source>
        <dbReference type="Google" id="ProtNLM"/>
    </source>
</evidence>
<organism evidence="2">
    <name type="scientific">Cacopsylla melanoneura</name>
    <dbReference type="NCBI Taxonomy" id="428564"/>
    <lineage>
        <taxon>Eukaryota</taxon>
        <taxon>Metazoa</taxon>
        <taxon>Ecdysozoa</taxon>
        <taxon>Arthropoda</taxon>
        <taxon>Hexapoda</taxon>
        <taxon>Insecta</taxon>
        <taxon>Pterygota</taxon>
        <taxon>Neoptera</taxon>
        <taxon>Paraneoptera</taxon>
        <taxon>Hemiptera</taxon>
        <taxon>Sternorrhyncha</taxon>
        <taxon>Psylloidea</taxon>
        <taxon>Psyllidae</taxon>
        <taxon>Psyllinae</taxon>
        <taxon>Cacopsylla</taxon>
    </lineage>
</organism>
<dbReference type="EMBL" id="HBUF01620835">
    <property type="protein sequence ID" value="CAG6780935.1"/>
    <property type="molecule type" value="Transcribed_RNA"/>
</dbReference>
<dbReference type="AlphaFoldDB" id="A0A8D9BA14"/>
<protein>
    <recommendedName>
        <fullName evidence="3">Secreted protein</fullName>
    </recommendedName>
</protein>
<feature type="chain" id="PRO_5034817721" description="Secreted protein" evidence="1">
    <location>
        <begin position="20"/>
        <end position="123"/>
    </location>
</feature>
<feature type="signal peptide" evidence="1">
    <location>
        <begin position="1"/>
        <end position="19"/>
    </location>
</feature>
<sequence length="123" mass="14467">MLDVIIKVHLYILFHSVRCMGVGCYNKNPPSVSRCYLFIVENGLASVTDCSHLMRFLIIEYHFYFVLKKKDVLCRYQYSRSIMFIAQASNQFSFPFLPRFPSETSMSDCLLCWFEKHQNASKL</sequence>
<accession>A0A8D9BA14</accession>
<keyword evidence="1" id="KW-0732">Signal</keyword>
<proteinExistence type="predicted"/>
<evidence type="ECO:0000256" key="1">
    <source>
        <dbReference type="SAM" id="SignalP"/>
    </source>
</evidence>